<evidence type="ECO:0000313" key="1">
    <source>
        <dbReference type="EMBL" id="CAG8504062.1"/>
    </source>
</evidence>
<protein>
    <submittedName>
        <fullName evidence="1">30650_t:CDS:1</fullName>
    </submittedName>
</protein>
<keyword evidence="2" id="KW-1185">Reference proteome</keyword>
<dbReference type="EMBL" id="CAJVQC010002010">
    <property type="protein sequence ID" value="CAG8504062.1"/>
    <property type="molecule type" value="Genomic_DNA"/>
</dbReference>
<gene>
    <name evidence="1" type="ORF">RPERSI_LOCUS1955</name>
</gene>
<reference evidence="1" key="1">
    <citation type="submission" date="2021-06" db="EMBL/GenBank/DDBJ databases">
        <authorList>
            <person name="Kallberg Y."/>
            <person name="Tangrot J."/>
            <person name="Rosling A."/>
        </authorList>
    </citation>
    <scope>NUCLEOTIDE SEQUENCE</scope>
    <source>
        <strain evidence="1">MA461A</strain>
    </source>
</reference>
<evidence type="ECO:0000313" key="2">
    <source>
        <dbReference type="Proteomes" id="UP000789920"/>
    </source>
</evidence>
<accession>A0ACA9L2L7</accession>
<organism evidence="1 2">
    <name type="scientific">Racocetra persica</name>
    <dbReference type="NCBI Taxonomy" id="160502"/>
    <lineage>
        <taxon>Eukaryota</taxon>
        <taxon>Fungi</taxon>
        <taxon>Fungi incertae sedis</taxon>
        <taxon>Mucoromycota</taxon>
        <taxon>Glomeromycotina</taxon>
        <taxon>Glomeromycetes</taxon>
        <taxon>Diversisporales</taxon>
        <taxon>Gigasporaceae</taxon>
        <taxon>Racocetra</taxon>
    </lineage>
</organism>
<dbReference type="Proteomes" id="UP000789920">
    <property type="component" value="Unassembled WGS sequence"/>
</dbReference>
<proteinExistence type="predicted"/>
<sequence>MNLKFSNNDVPEQWKSLVYEATQYKARDRPEMNEILWKIRIINRSINTTVLNVSESDSDLPMLSFEEAVELTNLKSGSKDSKERAWKTIAKYSEMHNDFTAKYWKGYYLFHKLINFPYSDDERMQLAADAFKEAADGANILDAQSMYASCIYKKDPYTAIKYFEKAAEQNYTVAMHNLGLLYYNGKYIDADKNKGEYWLRRAVDGNLEASINFCIKNGITL</sequence>
<comment type="caution">
    <text evidence="1">The sequence shown here is derived from an EMBL/GenBank/DDBJ whole genome shotgun (WGS) entry which is preliminary data.</text>
</comment>
<name>A0ACA9L2L7_9GLOM</name>